<protein>
    <submittedName>
        <fullName evidence="1">Uncharacterized protein</fullName>
    </submittedName>
</protein>
<dbReference type="Proteomes" id="UP000825015">
    <property type="component" value="Chromosome"/>
</dbReference>
<evidence type="ECO:0000313" key="1">
    <source>
        <dbReference type="EMBL" id="BBL62377.1"/>
    </source>
</evidence>
<organism evidence="1 2">
    <name type="scientific">Methanobrevibacter arboriphilus</name>
    <dbReference type="NCBI Taxonomy" id="39441"/>
    <lineage>
        <taxon>Archaea</taxon>
        <taxon>Methanobacteriati</taxon>
        <taxon>Methanobacteriota</taxon>
        <taxon>Methanomada group</taxon>
        <taxon>Methanobacteria</taxon>
        <taxon>Methanobacteriales</taxon>
        <taxon>Methanobacteriaceae</taxon>
        <taxon>Methanobrevibacter</taxon>
    </lineage>
</organism>
<keyword evidence="2" id="KW-1185">Reference proteome</keyword>
<evidence type="ECO:0000313" key="2">
    <source>
        <dbReference type="Proteomes" id="UP000825015"/>
    </source>
</evidence>
<sequence length="78" mass="8863">MKLISKLREELCNHGFMPTNVKINGSLNAVTIESPFAQSLYNQLRNNGVNVTFYKFEDMIAVHDTPDKVFRFLGGLKT</sequence>
<proteinExistence type="predicted"/>
<gene>
    <name evidence="1" type="ORF">MarbSA_14170</name>
</gene>
<accession>A0ACA8R6M8</accession>
<name>A0ACA8R6M8_METAZ</name>
<dbReference type="EMBL" id="AP019779">
    <property type="protein sequence ID" value="BBL62377.1"/>
    <property type="molecule type" value="Genomic_DNA"/>
</dbReference>
<reference evidence="1" key="1">
    <citation type="submission" date="2019-06" db="EMBL/GenBank/DDBJ databases">
        <title>Complete genome sequence of Methanobrevibacter arboriphilus strain SA.</title>
        <authorList>
            <person name="Asakawa S."/>
        </authorList>
    </citation>
    <scope>NUCLEOTIDE SEQUENCE</scope>
    <source>
        <strain evidence="1">SA</strain>
    </source>
</reference>